<comment type="subcellular location">
    <subcellularLocation>
        <location evidence="3">Cytoplasm</location>
    </subcellularLocation>
</comment>
<reference evidence="4" key="2">
    <citation type="submission" date="2024-06" db="UniProtKB">
        <authorList>
            <consortium name="EnsemblMetazoa"/>
        </authorList>
    </citation>
    <scope>IDENTIFICATION</scope>
</reference>
<dbReference type="HAMAP" id="MF_03054">
    <property type="entry name" value="CTU2"/>
    <property type="match status" value="1"/>
</dbReference>
<dbReference type="Proteomes" id="UP000007879">
    <property type="component" value="Unassembled WGS sequence"/>
</dbReference>
<proteinExistence type="inferred from homology"/>
<dbReference type="PANTHER" id="PTHR20882">
    <property type="entry name" value="CYTOPLASMIC TRNA 2-THIOLATION PROTEIN 2"/>
    <property type="match status" value="1"/>
</dbReference>
<dbReference type="InterPro" id="IPR019407">
    <property type="entry name" value="CTU2"/>
</dbReference>
<comment type="pathway">
    <text evidence="3">tRNA modification; 5-methoxycarbonylmethyl-2-thiouridine-tRNA biosynthesis.</text>
</comment>
<dbReference type="GO" id="GO:0005829">
    <property type="term" value="C:cytosol"/>
    <property type="evidence" value="ECO:0007669"/>
    <property type="project" value="TreeGrafter"/>
</dbReference>
<comment type="similarity">
    <text evidence="3">Belongs to the CTU2/NCS2 family.</text>
</comment>
<dbReference type="GO" id="GO:0016783">
    <property type="term" value="F:sulfurtransferase activity"/>
    <property type="evidence" value="ECO:0007669"/>
    <property type="project" value="TreeGrafter"/>
</dbReference>
<evidence type="ECO:0000256" key="2">
    <source>
        <dbReference type="ARBA" id="ARBA00022694"/>
    </source>
</evidence>
<dbReference type="Pfam" id="PF10288">
    <property type="entry name" value="CTU2"/>
    <property type="match status" value="1"/>
</dbReference>
<keyword evidence="2 3" id="KW-0819">tRNA processing</keyword>
<organism evidence="4 5">
    <name type="scientific">Amphimedon queenslandica</name>
    <name type="common">Sponge</name>
    <dbReference type="NCBI Taxonomy" id="400682"/>
    <lineage>
        <taxon>Eukaryota</taxon>
        <taxon>Metazoa</taxon>
        <taxon>Porifera</taxon>
        <taxon>Demospongiae</taxon>
        <taxon>Heteroscleromorpha</taxon>
        <taxon>Haplosclerida</taxon>
        <taxon>Niphatidae</taxon>
        <taxon>Amphimedon</taxon>
    </lineage>
</organism>
<dbReference type="SUPFAM" id="SSF52402">
    <property type="entry name" value="Adenine nucleotide alpha hydrolases-like"/>
    <property type="match status" value="1"/>
</dbReference>
<reference evidence="5" key="1">
    <citation type="journal article" date="2010" name="Nature">
        <title>The Amphimedon queenslandica genome and the evolution of animal complexity.</title>
        <authorList>
            <person name="Srivastava M."/>
            <person name="Simakov O."/>
            <person name="Chapman J."/>
            <person name="Fahey B."/>
            <person name="Gauthier M.E."/>
            <person name="Mitros T."/>
            <person name="Richards G.S."/>
            <person name="Conaco C."/>
            <person name="Dacre M."/>
            <person name="Hellsten U."/>
            <person name="Larroux C."/>
            <person name="Putnam N.H."/>
            <person name="Stanke M."/>
            <person name="Adamska M."/>
            <person name="Darling A."/>
            <person name="Degnan S.M."/>
            <person name="Oakley T.H."/>
            <person name="Plachetzki D.C."/>
            <person name="Zhai Y."/>
            <person name="Adamski M."/>
            <person name="Calcino A."/>
            <person name="Cummins S.F."/>
            <person name="Goodstein D.M."/>
            <person name="Harris C."/>
            <person name="Jackson D.J."/>
            <person name="Leys S.P."/>
            <person name="Shu S."/>
            <person name="Woodcroft B.J."/>
            <person name="Vervoort M."/>
            <person name="Kosik K.S."/>
            <person name="Manning G."/>
            <person name="Degnan B.M."/>
            <person name="Rokhsar D.S."/>
        </authorList>
    </citation>
    <scope>NUCLEOTIDE SEQUENCE [LARGE SCALE GENOMIC DNA]</scope>
</reference>
<keyword evidence="1 3" id="KW-0963">Cytoplasm</keyword>
<evidence type="ECO:0000313" key="5">
    <source>
        <dbReference type="Proteomes" id="UP000007879"/>
    </source>
</evidence>
<dbReference type="PANTHER" id="PTHR20882:SF14">
    <property type="entry name" value="CYTOPLASMIC TRNA 2-THIOLATION PROTEIN 2"/>
    <property type="match status" value="1"/>
</dbReference>
<dbReference type="InterPro" id="IPR014729">
    <property type="entry name" value="Rossmann-like_a/b/a_fold"/>
</dbReference>
<dbReference type="GO" id="GO:0016779">
    <property type="term" value="F:nucleotidyltransferase activity"/>
    <property type="evidence" value="ECO:0007669"/>
    <property type="project" value="UniProtKB-UniRule"/>
</dbReference>
<sequence>MCSVNEDEVQEVISSPPPLNLDQVCMKCNSEKAVTIARTKDPFCRACFDQYFTHRFRSTFGKSRLIRQGEEVLLAFSGGQSSRVLLHLVQEGLSEHAVKRLRFTPIIIYIDEGVVYGYASERQKSLLKEVSGIIAQTQFPGYFTKLEEVFTGARVWPISDAVLSAGSEQRSKLAAPDPTSSISQGEMPGEVKLKQLFDSLKSSTAKEDMLQSLRRQLLVDIAAKYFNTGKILVGDNATRLSVRLLGNIAQGRGGTIPLDTGFCDNRSDVMVLRPLREFPDSEIASYLTLHQLQSVDASSDHSLPGSSGHSIEGLTASFVHSLQSNFSSTVSTIFRTSDKLQLSEDLVHSGQCCPLCQAPCEESFNEEVFSHVSTSGNNKLLCYVSSHSIGCRLTARGTVHENILELLLKDDSGGSNEL</sequence>
<comment type="function">
    <text evidence="3">Plays a central role in 2-thiolation of mcm(5)S(2)U at tRNA wobble positions of tRNA(Lys), tRNA(Glu) and tRNA(Gln). May act by forming a heterodimer with NCS6/CTU1 that ligates sulfur from thiocarboxylated URM1 onto the uridine of tRNAs at wobble position.</text>
</comment>
<dbReference type="GO" id="GO:0032447">
    <property type="term" value="P:protein urmylation"/>
    <property type="evidence" value="ECO:0007669"/>
    <property type="project" value="UniProtKB-UniRule"/>
</dbReference>
<gene>
    <name evidence="4" type="primary">100639030</name>
</gene>
<protein>
    <recommendedName>
        <fullName evidence="3">Cytoplasmic tRNA 2-thiolation protein 2</fullName>
    </recommendedName>
</protein>
<dbReference type="AlphaFoldDB" id="A0AAN0J8L3"/>
<evidence type="ECO:0000256" key="3">
    <source>
        <dbReference type="HAMAP-Rule" id="MF_03054"/>
    </source>
</evidence>
<dbReference type="EnsemblMetazoa" id="XM_019997790.1">
    <property type="protein sequence ID" value="XP_019853349.1"/>
    <property type="gene ID" value="LOC100639030"/>
</dbReference>
<name>A0AAN0J8L3_AMPQE</name>
<evidence type="ECO:0000256" key="1">
    <source>
        <dbReference type="ARBA" id="ARBA00022490"/>
    </source>
</evidence>
<dbReference type="GO" id="GO:0002143">
    <property type="term" value="P:tRNA wobble position uridine thiolation"/>
    <property type="evidence" value="ECO:0007669"/>
    <property type="project" value="TreeGrafter"/>
</dbReference>
<dbReference type="Gene3D" id="3.40.50.620">
    <property type="entry name" value="HUPs"/>
    <property type="match status" value="1"/>
</dbReference>
<dbReference type="GO" id="GO:0000049">
    <property type="term" value="F:tRNA binding"/>
    <property type="evidence" value="ECO:0007669"/>
    <property type="project" value="InterPro"/>
</dbReference>
<evidence type="ECO:0000313" key="4">
    <source>
        <dbReference type="EnsemblMetazoa" id="XP_019853349.1"/>
    </source>
</evidence>
<accession>A0AAN0J8L3</accession>
<keyword evidence="5" id="KW-1185">Reference proteome</keyword>